<dbReference type="InterPro" id="IPR000620">
    <property type="entry name" value="EamA_dom"/>
</dbReference>
<gene>
    <name evidence="8" type="ORF">HHL28_04775</name>
</gene>
<feature type="transmembrane region" description="Helical" evidence="6">
    <location>
        <begin position="119"/>
        <end position="138"/>
    </location>
</feature>
<dbReference type="SUPFAM" id="SSF103481">
    <property type="entry name" value="Multidrug resistance efflux transporter EmrE"/>
    <property type="match status" value="1"/>
</dbReference>
<feature type="transmembrane region" description="Helical" evidence="6">
    <location>
        <begin position="144"/>
        <end position="161"/>
    </location>
</feature>
<feature type="transmembrane region" description="Helical" evidence="6">
    <location>
        <begin position="68"/>
        <end position="88"/>
    </location>
</feature>
<feature type="domain" description="EamA" evidence="7">
    <location>
        <begin position="145"/>
        <end position="275"/>
    </location>
</feature>
<keyword evidence="2" id="KW-1003">Cell membrane</keyword>
<reference evidence="8" key="1">
    <citation type="submission" date="2020-04" db="EMBL/GenBank/DDBJ databases">
        <title>A desert anoxygenic phototrophic bacterium fixes CO2 using RubisCO under aerobic conditions.</title>
        <authorList>
            <person name="Tang K."/>
        </authorList>
    </citation>
    <scope>NUCLEOTIDE SEQUENCE [LARGE SCALE GENOMIC DNA]</scope>
    <source>
        <strain evidence="8">MIMtkB3</strain>
    </source>
</reference>
<dbReference type="AlphaFoldDB" id="A0A858R503"/>
<dbReference type="KEGG" id="acru:HHL28_04775"/>
<name>A0A858R503_9PROT</name>
<evidence type="ECO:0000256" key="4">
    <source>
        <dbReference type="ARBA" id="ARBA00022989"/>
    </source>
</evidence>
<dbReference type="Pfam" id="PF00892">
    <property type="entry name" value="EamA"/>
    <property type="match status" value="1"/>
</dbReference>
<feature type="transmembrane region" description="Helical" evidence="6">
    <location>
        <begin position="234"/>
        <end position="254"/>
    </location>
</feature>
<keyword evidence="5 6" id="KW-0472">Membrane</keyword>
<dbReference type="Proteomes" id="UP000501891">
    <property type="component" value="Chromosome"/>
</dbReference>
<accession>A0A858R503</accession>
<dbReference type="InterPro" id="IPR037185">
    <property type="entry name" value="EmrE-like"/>
</dbReference>
<comment type="subcellular location">
    <subcellularLocation>
        <location evidence="1">Cell membrane</location>
        <topology evidence="1">Multi-pass membrane protein</topology>
    </subcellularLocation>
</comment>
<evidence type="ECO:0000313" key="8">
    <source>
        <dbReference type="EMBL" id="QJE72500.1"/>
    </source>
</evidence>
<feature type="transmembrane region" description="Helical" evidence="6">
    <location>
        <begin position="260"/>
        <end position="279"/>
    </location>
</feature>
<evidence type="ECO:0000313" key="9">
    <source>
        <dbReference type="Proteomes" id="UP000501891"/>
    </source>
</evidence>
<feature type="transmembrane region" description="Helical" evidence="6">
    <location>
        <begin position="173"/>
        <end position="193"/>
    </location>
</feature>
<organism evidence="8 9">
    <name type="scientific">Aerophototrophica crusticola</name>
    <dbReference type="NCBI Taxonomy" id="1709002"/>
    <lineage>
        <taxon>Bacteria</taxon>
        <taxon>Pseudomonadati</taxon>
        <taxon>Pseudomonadota</taxon>
        <taxon>Alphaproteobacteria</taxon>
        <taxon>Rhodospirillales</taxon>
        <taxon>Rhodospirillaceae</taxon>
        <taxon>Aerophototrophica</taxon>
    </lineage>
</organism>
<evidence type="ECO:0000256" key="5">
    <source>
        <dbReference type="ARBA" id="ARBA00023136"/>
    </source>
</evidence>
<keyword evidence="3 6" id="KW-0812">Transmembrane</keyword>
<proteinExistence type="predicted"/>
<dbReference type="InterPro" id="IPR051258">
    <property type="entry name" value="Diverse_Substrate_Transporter"/>
</dbReference>
<evidence type="ECO:0000259" key="7">
    <source>
        <dbReference type="Pfam" id="PF00892"/>
    </source>
</evidence>
<dbReference type="GO" id="GO:0005886">
    <property type="term" value="C:plasma membrane"/>
    <property type="evidence" value="ECO:0007669"/>
    <property type="project" value="UniProtKB-SubCell"/>
</dbReference>
<sequence length="283" mass="29113">MPADRLRWLAPFLVLLALLLPPIGGGLAKEVAAGKDILGLAFLRNAVGAAILLALVRPSLAGLTGEQWRAALSLGAALAVMNASFYLAIARLPLGVAVAVEFLGPLSVAVLGSRRPLDFAWPVLALAGVLLLTPLAGVEHLDPVGLLFALVAGAGWAAYILTTARAGRLIPGLDGLALALAFSALLTAPVGLWSAPSFLTDSHTILLVLGVALFSTVLPYMLEFVALRQVPTAVFGILLSTEPAIAALVGFLLLGERLGLQAWTAIALVSAAALGSTLCRRSD</sequence>
<feature type="transmembrane region" description="Helical" evidence="6">
    <location>
        <begin position="38"/>
        <end position="56"/>
    </location>
</feature>
<evidence type="ECO:0000256" key="2">
    <source>
        <dbReference type="ARBA" id="ARBA00022475"/>
    </source>
</evidence>
<dbReference type="PANTHER" id="PTHR42920">
    <property type="entry name" value="OS03G0707200 PROTEIN-RELATED"/>
    <property type="match status" value="1"/>
</dbReference>
<protein>
    <submittedName>
        <fullName evidence="8">EamA family transporter</fullName>
    </submittedName>
</protein>
<feature type="transmembrane region" description="Helical" evidence="6">
    <location>
        <begin position="94"/>
        <end position="112"/>
    </location>
</feature>
<keyword evidence="9" id="KW-1185">Reference proteome</keyword>
<evidence type="ECO:0000256" key="3">
    <source>
        <dbReference type="ARBA" id="ARBA00022692"/>
    </source>
</evidence>
<keyword evidence="4 6" id="KW-1133">Transmembrane helix</keyword>
<evidence type="ECO:0000256" key="1">
    <source>
        <dbReference type="ARBA" id="ARBA00004651"/>
    </source>
</evidence>
<dbReference type="PANTHER" id="PTHR42920:SF5">
    <property type="entry name" value="EAMA DOMAIN-CONTAINING PROTEIN"/>
    <property type="match status" value="1"/>
</dbReference>
<dbReference type="EMBL" id="CP051775">
    <property type="protein sequence ID" value="QJE72500.1"/>
    <property type="molecule type" value="Genomic_DNA"/>
</dbReference>
<evidence type="ECO:0000256" key="6">
    <source>
        <dbReference type="SAM" id="Phobius"/>
    </source>
</evidence>
<feature type="transmembrane region" description="Helical" evidence="6">
    <location>
        <begin position="205"/>
        <end position="222"/>
    </location>
</feature>